<organism evidence="1 2">
    <name type="scientific">Rhododendron molle</name>
    <name type="common">Chinese azalea</name>
    <name type="synonym">Azalea mollis</name>
    <dbReference type="NCBI Taxonomy" id="49168"/>
    <lineage>
        <taxon>Eukaryota</taxon>
        <taxon>Viridiplantae</taxon>
        <taxon>Streptophyta</taxon>
        <taxon>Embryophyta</taxon>
        <taxon>Tracheophyta</taxon>
        <taxon>Spermatophyta</taxon>
        <taxon>Magnoliopsida</taxon>
        <taxon>eudicotyledons</taxon>
        <taxon>Gunneridae</taxon>
        <taxon>Pentapetalae</taxon>
        <taxon>asterids</taxon>
        <taxon>Ericales</taxon>
        <taxon>Ericaceae</taxon>
        <taxon>Ericoideae</taxon>
        <taxon>Rhodoreae</taxon>
        <taxon>Rhododendron</taxon>
    </lineage>
</organism>
<sequence>MGKLGQQALMYAENLTLPSFQVIVISANLGCDCCRQRVSQIMSKMTGLAEYTVDVQNKQVVAKSDVNFSYSRRRNVDHSPRNKINHVWLSFKFSITFLRPTCITRCFV</sequence>
<dbReference type="EMBL" id="CM046394">
    <property type="protein sequence ID" value="KAI8546564.1"/>
    <property type="molecule type" value="Genomic_DNA"/>
</dbReference>
<name>A0ACC0N153_RHOML</name>
<evidence type="ECO:0000313" key="1">
    <source>
        <dbReference type="EMBL" id="KAI8546564.1"/>
    </source>
</evidence>
<dbReference type="Proteomes" id="UP001062846">
    <property type="component" value="Chromosome 7"/>
</dbReference>
<proteinExistence type="predicted"/>
<gene>
    <name evidence="1" type="ORF">RHMOL_Rhmol07G0128300</name>
</gene>
<evidence type="ECO:0000313" key="2">
    <source>
        <dbReference type="Proteomes" id="UP001062846"/>
    </source>
</evidence>
<keyword evidence="2" id="KW-1185">Reference proteome</keyword>
<comment type="caution">
    <text evidence="1">The sequence shown here is derived from an EMBL/GenBank/DDBJ whole genome shotgun (WGS) entry which is preliminary data.</text>
</comment>
<protein>
    <submittedName>
        <fullName evidence="1">Uncharacterized protein</fullName>
    </submittedName>
</protein>
<reference evidence="1" key="1">
    <citation type="submission" date="2022-02" db="EMBL/GenBank/DDBJ databases">
        <title>Plant Genome Project.</title>
        <authorList>
            <person name="Zhang R.-G."/>
        </authorList>
    </citation>
    <scope>NUCLEOTIDE SEQUENCE</scope>
    <source>
        <strain evidence="1">AT1</strain>
    </source>
</reference>
<accession>A0ACC0N153</accession>